<reference evidence="2 3" key="1">
    <citation type="submission" date="2015-06" db="EMBL/GenBank/DDBJ databases">
        <title>Draft genome of the ant-associated black yeast Phialophora attae CBS 131958.</title>
        <authorList>
            <person name="Moreno L.F."/>
            <person name="Stielow B.J."/>
            <person name="de Hoog S."/>
            <person name="Vicente V.A."/>
            <person name="Weiss V.A."/>
            <person name="de Vries M."/>
            <person name="Cruz L.M."/>
            <person name="Souza E.M."/>
        </authorList>
    </citation>
    <scope>NUCLEOTIDE SEQUENCE [LARGE SCALE GENOMIC DNA]</scope>
    <source>
        <strain evidence="2 3">CBS 131958</strain>
    </source>
</reference>
<dbReference type="RefSeq" id="XP_017996868.1">
    <property type="nucleotide sequence ID" value="XM_018146228.1"/>
</dbReference>
<feature type="region of interest" description="Disordered" evidence="1">
    <location>
        <begin position="215"/>
        <end position="335"/>
    </location>
</feature>
<proteinExistence type="predicted"/>
<dbReference type="VEuPathDB" id="FungiDB:AB675_5974"/>
<feature type="region of interest" description="Disordered" evidence="1">
    <location>
        <begin position="609"/>
        <end position="631"/>
    </location>
</feature>
<evidence type="ECO:0000256" key="1">
    <source>
        <dbReference type="SAM" id="MobiDB-lite"/>
    </source>
</evidence>
<dbReference type="EMBL" id="LFJN01000027">
    <property type="protein sequence ID" value="KPI36905.1"/>
    <property type="molecule type" value="Genomic_DNA"/>
</dbReference>
<dbReference type="Proteomes" id="UP000038010">
    <property type="component" value="Unassembled WGS sequence"/>
</dbReference>
<feature type="compositionally biased region" description="Low complexity" evidence="1">
    <location>
        <begin position="302"/>
        <end position="313"/>
    </location>
</feature>
<evidence type="ECO:0000313" key="3">
    <source>
        <dbReference type="Proteomes" id="UP000038010"/>
    </source>
</evidence>
<keyword evidence="3" id="KW-1185">Reference proteome</keyword>
<feature type="region of interest" description="Disordered" evidence="1">
    <location>
        <begin position="116"/>
        <end position="163"/>
    </location>
</feature>
<feature type="compositionally biased region" description="Polar residues" evidence="1">
    <location>
        <begin position="127"/>
        <end position="148"/>
    </location>
</feature>
<dbReference type="GeneID" id="28738108"/>
<feature type="compositionally biased region" description="Low complexity" evidence="1">
    <location>
        <begin position="233"/>
        <end position="246"/>
    </location>
</feature>
<feature type="region of interest" description="Disordered" evidence="1">
    <location>
        <begin position="470"/>
        <end position="536"/>
    </location>
</feature>
<feature type="compositionally biased region" description="Basic and acidic residues" evidence="1">
    <location>
        <begin position="149"/>
        <end position="163"/>
    </location>
</feature>
<evidence type="ECO:0000313" key="2">
    <source>
        <dbReference type="EMBL" id="KPI36905.1"/>
    </source>
</evidence>
<comment type="caution">
    <text evidence="2">The sequence shown here is derived from an EMBL/GenBank/DDBJ whole genome shotgun (WGS) entry which is preliminary data.</text>
</comment>
<gene>
    <name evidence="2" type="ORF">AB675_5974</name>
</gene>
<protein>
    <submittedName>
        <fullName evidence="2">Uncharacterized protein</fullName>
    </submittedName>
</protein>
<organism evidence="2 3">
    <name type="scientific">Cyphellophora attinorum</name>
    <dbReference type="NCBI Taxonomy" id="1664694"/>
    <lineage>
        <taxon>Eukaryota</taxon>
        <taxon>Fungi</taxon>
        <taxon>Dikarya</taxon>
        <taxon>Ascomycota</taxon>
        <taxon>Pezizomycotina</taxon>
        <taxon>Eurotiomycetes</taxon>
        <taxon>Chaetothyriomycetidae</taxon>
        <taxon>Chaetothyriales</taxon>
        <taxon>Cyphellophoraceae</taxon>
        <taxon>Cyphellophora</taxon>
    </lineage>
</organism>
<accession>A0A0N1H5C2</accession>
<sequence>MRAGDNTLFMLSKLLFKTTKTYYDLPSEASASPRLTNEKNALEALEVRESCYRNMVTVQNSMDEHLLVNEFTGTQEEFLVLKGLIEVRKLRLAERMQEPVAKAALRAYTRDLGRLGRGPAAGEYSRRTPTQSNNNIAAGRSGTATSTHSPRDPRDPRGMGTEKRYMCYLRDNEVYTAERDKLFTRLQDVGRHMFLRHPSEKFEPERCPEVMVYRDSGEPVDPLPRRENDAGDDTATGSRGGSSTTAQNDETRIASTPGRTFTIPRQRDRSGQSSHNSLARHAMRQASSSARHHDGGPNNMCSTSSPVPTTPTRLSRRISRGSLARGPLDNFNAEADVDEGGVDTQAEVGGNRPETFDSLLAKQAELDNSLIDPAMIPLPSDDQALTEQINAGLDWNWENEIDWDNLDLGMVASGSDTTPQGPANPVGLAGPSTENGDSFGPNPTAYDSTEWQAPQAPATLNAPTTPIRQGTIAAPEIPQAETIRTPGSSRKRPSTVGEGSNSGAFYSESESAKRRRLAPEEGTREGGTADSGGALPLDWGILGDDHTDEPLLPDWFGDYVATWNPKSEILWLSTAQAVRGQMLSHPRQRLNTLRRWAWTALDGCGYEHHGTEQSDGDGDPTAGVPNNGERNAVRRCMNV</sequence>
<dbReference type="AlphaFoldDB" id="A0A0N1H5C2"/>
<name>A0A0N1H5C2_9EURO</name>
<feature type="region of interest" description="Disordered" evidence="1">
    <location>
        <begin position="412"/>
        <end position="449"/>
    </location>
</feature>